<reference evidence="1" key="1">
    <citation type="submission" date="2020-06" db="EMBL/GenBank/DDBJ databases">
        <authorList>
            <person name="Dong N."/>
        </authorList>
    </citation>
    <scope>NUCLEOTIDE SEQUENCE</scope>
    <source>
        <strain evidence="1">R1692</strain>
    </source>
</reference>
<proteinExistence type="predicted"/>
<name>A0ABT7NSH6_9SPHI</name>
<evidence type="ECO:0000313" key="1">
    <source>
        <dbReference type="EMBL" id="MDM1050190.1"/>
    </source>
</evidence>
<dbReference type="Proteomes" id="UP001170954">
    <property type="component" value="Unassembled WGS sequence"/>
</dbReference>
<protein>
    <submittedName>
        <fullName evidence="1">Uncharacterized protein</fullName>
    </submittedName>
</protein>
<evidence type="ECO:0000313" key="2">
    <source>
        <dbReference type="Proteomes" id="UP001170954"/>
    </source>
</evidence>
<comment type="caution">
    <text evidence="1">The sequence shown here is derived from an EMBL/GenBank/DDBJ whole genome shotgun (WGS) entry which is preliminary data.</text>
</comment>
<dbReference type="EMBL" id="JACAGK010000077">
    <property type="protein sequence ID" value="MDM1050190.1"/>
    <property type="molecule type" value="Genomic_DNA"/>
</dbReference>
<reference evidence="1" key="2">
    <citation type="journal article" date="2022" name="Sci. Total Environ.">
        <title>Prevalence, transmission, and molecular epidemiology of tet(X)-positive bacteria among humans, animals, and environmental niches in China: An epidemiological, and genomic-based study.</title>
        <authorList>
            <person name="Dong N."/>
            <person name="Zeng Y."/>
            <person name="Cai C."/>
            <person name="Sun C."/>
            <person name="Lu J."/>
            <person name="Liu C."/>
            <person name="Zhou H."/>
            <person name="Sun Q."/>
            <person name="Shu L."/>
            <person name="Wang H."/>
            <person name="Wang Y."/>
            <person name="Wang S."/>
            <person name="Wu C."/>
            <person name="Chan E.W."/>
            <person name="Chen G."/>
            <person name="Shen Z."/>
            <person name="Chen S."/>
            <person name="Zhang R."/>
        </authorList>
    </citation>
    <scope>NUCLEOTIDE SEQUENCE</scope>
    <source>
        <strain evidence="1">R1692</strain>
    </source>
</reference>
<gene>
    <name evidence="1" type="ORF">HX018_18285</name>
</gene>
<sequence>MFPFKLLSKNENTYLTPVIRVTYVEMESDIAAGSAVVRPENRDHLVQEEWMKDDDDVRTLDW</sequence>
<accession>A0ABT7NSH6</accession>
<keyword evidence="2" id="KW-1185">Reference proteome</keyword>
<organism evidence="1 2">
    <name type="scientific">Sphingobacterium hotanense</name>
    <dbReference type="NCBI Taxonomy" id="649196"/>
    <lineage>
        <taxon>Bacteria</taxon>
        <taxon>Pseudomonadati</taxon>
        <taxon>Bacteroidota</taxon>
        <taxon>Sphingobacteriia</taxon>
        <taxon>Sphingobacteriales</taxon>
        <taxon>Sphingobacteriaceae</taxon>
        <taxon>Sphingobacterium</taxon>
    </lineage>
</organism>